<dbReference type="PROSITE" id="PS50253">
    <property type="entry name" value="COX3"/>
    <property type="match status" value="1"/>
</dbReference>
<comment type="catalytic activity">
    <reaction evidence="8">
        <text>4 Fe(II)-[cytochrome c] + O2 + 8 H(+)(in) = 4 Fe(III)-[cytochrome c] + 2 H2O + 4 H(+)(out)</text>
        <dbReference type="Rhea" id="RHEA:11436"/>
        <dbReference type="Rhea" id="RHEA-COMP:10350"/>
        <dbReference type="Rhea" id="RHEA-COMP:14399"/>
        <dbReference type="ChEBI" id="CHEBI:15377"/>
        <dbReference type="ChEBI" id="CHEBI:15378"/>
        <dbReference type="ChEBI" id="CHEBI:15379"/>
        <dbReference type="ChEBI" id="CHEBI:29033"/>
        <dbReference type="ChEBI" id="CHEBI:29034"/>
        <dbReference type="EC" id="7.1.1.9"/>
    </reaction>
    <physiologicalReaction direction="left-to-right" evidence="8">
        <dbReference type="Rhea" id="RHEA:11437"/>
    </physiologicalReaction>
</comment>
<feature type="transmembrane region" description="Helical" evidence="10">
    <location>
        <begin position="48"/>
        <end position="68"/>
    </location>
</feature>
<keyword evidence="7 10" id="KW-0472">Membrane</keyword>
<dbReference type="GO" id="GO:0045277">
    <property type="term" value="C:respiratory chain complex IV"/>
    <property type="evidence" value="ECO:0007669"/>
    <property type="project" value="UniProtKB-ARBA"/>
</dbReference>
<organism evidence="12">
    <name type="scientific">Heterobasidion irregulare</name>
    <dbReference type="NCBI Taxonomy" id="984962"/>
    <lineage>
        <taxon>Eukaryota</taxon>
        <taxon>Fungi</taxon>
        <taxon>Dikarya</taxon>
        <taxon>Basidiomycota</taxon>
        <taxon>Agaricomycotina</taxon>
        <taxon>Agaricomycetes</taxon>
        <taxon>Russulales</taxon>
        <taxon>Bondarzewiaceae</taxon>
        <taxon>Heterobasidion</taxon>
        <taxon>Heterobasidion annosum species complex</taxon>
    </lineage>
</organism>
<name>A0A075DDH1_9AGAM</name>
<evidence type="ECO:0000256" key="1">
    <source>
        <dbReference type="ARBA" id="ARBA00004448"/>
    </source>
</evidence>
<sequence length="272" mass="30537">MINQVINRNQFQSFPYHLVDPSPWPILVSFSLLSFTVGAVVYMQGYPYGNYLISLGFHITLFAMILWFRDIITEGTFLGNHTIEVQKGLTLGIVLFIISEVFAFLSVFWAFFHSSLSPAIELGGVWPPQGITPLDPFAIPLLNTILLLSSGAFVTYGHHALIQGDRRGAILGTLLTIIFAILFTGLQYYEYSTAGFTITDSVYGTVFYASTGLHGIHVIIGTIFILVGFIRLVNYHLTDTHHQGHEAAILYWHFVDVVWLFLFLAVYYWGGL</sequence>
<dbReference type="Pfam" id="PF00510">
    <property type="entry name" value="COX3"/>
    <property type="match status" value="1"/>
</dbReference>
<evidence type="ECO:0000256" key="2">
    <source>
        <dbReference type="ARBA" id="ARBA00010581"/>
    </source>
</evidence>
<gene>
    <name evidence="12" type="primary">cox3</name>
</gene>
<dbReference type="RefSeq" id="YP_009048499.1">
    <property type="nucleotide sequence ID" value="NC_024555.1"/>
</dbReference>
<dbReference type="PANTHER" id="PTHR11403">
    <property type="entry name" value="CYTOCHROME C OXIDASE SUBUNIT III"/>
    <property type="match status" value="1"/>
</dbReference>
<dbReference type="GO" id="GO:0005743">
    <property type="term" value="C:mitochondrial inner membrane"/>
    <property type="evidence" value="ECO:0007669"/>
    <property type="project" value="UniProtKB-SubCell"/>
</dbReference>
<dbReference type="GeneID" id="19908531"/>
<feature type="transmembrane region" description="Helical" evidence="10">
    <location>
        <begin position="21"/>
        <end position="42"/>
    </location>
</feature>
<evidence type="ECO:0000256" key="9">
    <source>
        <dbReference type="RuleBase" id="RU003375"/>
    </source>
</evidence>
<evidence type="ECO:0000256" key="7">
    <source>
        <dbReference type="ARBA" id="ARBA00023136"/>
    </source>
</evidence>
<feature type="domain" description="Heme-copper oxidase subunit III family profile" evidence="11">
    <location>
        <begin position="12"/>
        <end position="271"/>
    </location>
</feature>
<dbReference type="PANTHER" id="PTHR11403:SF7">
    <property type="entry name" value="CYTOCHROME C OXIDASE SUBUNIT 3"/>
    <property type="match status" value="1"/>
</dbReference>
<dbReference type="FunFam" id="1.10.287.70:FF:000082">
    <property type="entry name" value="Cytochrome c oxidase subunit 3"/>
    <property type="match status" value="1"/>
</dbReference>
<feature type="transmembrane region" description="Helical" evidence="10">
    <location>
        <begin position="206"/>
        <end position="230"/>
    </location>
</feature>
<geneLocation type="mitochondrion" evidence="12"/>
<dbReference type="GO" id="GO:0006123">
    <property type="term" value="P:mitochondrial electron transport, cytochrome c to oxygen"/>
    <property type="evidence" value="ECO:0007669"/>
    <property type="project" value="UniProtKB-ARBA"/>
</dbReference>
<keyword evidence="6 10" id="KW-1133">Transmembrane helix</keyword>
<proteinExistence type="inferred from homology"/>
<dbReference type="SUPFAM" id="SSF81452">
    <property type="entry name" value="Cytochrome c oxidase subunit III-like"/>
    <property type="match status" value="1"/>
</dbReference>
<comment type="subcellular location">
    <subcellularLocation>
        <location evidence="1">Mitochondrion inner membrane</location>
        <topology evidence="1">Multi-pass membrane protein</topology>
    </subcellularLocation>
</comment>
<dbReference type="AlphaFoldDB" id="A0A075DDH1"/>
<evidence type="ECO:0000256" key="10">
    <source>
        <dbReference type="SAM" id="Phobius"/>
    </source>
</evidence>
<dbReference type="CDD" id="cd01665">
    <property type="entry name" value="Cyt_c_Oxidase_III"/>
    <property type="match status" value="1"/>
</dbReference>
<dbReference type="Gene3D" id="1.10.287.70">
    <property type="match status" value="1"/>
</dbReference>
<feature type="transmembrane region" description="Helical" evidence="10">
    <location>
        <begin position="168"/>
        <end position="186"/>
    </location>
</feature>
<evidence type="ECO:0000259" key="11">
    <source>
        <dbReference type="PROSITE" id="PS50253"/>
    </source>
</evidence>
<feature type="transmembrane region" description="Helical" evidence="10">
    <location>
        <begin position="89"/>
        <end position="112"/>
    </location>
</feature>
<dbReference type="EMBL" id="KF957635">
    <property type="protein sequence ID" value="AHK09752.1"/>
    <property type="molecule type" value="Genomic_DNA"/>
</dbReference>
<evidence type="ECO:0000256" key="6">
    <source>
        <dbReference type="ARBA" id="ARBA00022989"/>
    </source>
</evidence>
<feature type="transmembrane region" description="Helical" evidence="10">
    <location>
        <begin position="250"/>
        <end position="270"/>
    </location>
</feature>
<dbReference type="InterPro" id="IPR013833">
    <property type="entry name" value="Cyt_c_oxidase_su3_a-hlx"/>
</dbReference>
<keyword evidence="5" id="KW-1278">Translocase</keyword>
<evidence type="ECO:0000256" key="3">
    <source>
        <dbReference type="ARBA" id="ARBA00015944"/>
    </source>
</evidence>
<reference evidence="12" key="1">
    <citation type="journal article" date="2014" name="Curr. Genet.">
        <title>Intronic and plasmid-derived regions contribute to the large mitochondrial genome sizes of Agaricomycetes.</title>
        <authorList>
            <person name="Himmelstrand K."/>
            <person name="Olson A."/>
            <person name="Brandstrom Durling M."/>
            <person name="Karlsson M."/>
            <person name="Stenlid J."/>
        </authorList>
    </citation>
    <scope>NUCLEOTIDE SEQUENCE</scope>
    <source>
        <strain evidence="12">TC 32-1</strain>
    </source>
</reference>
<evidence type="ECO:0000256" key="5">
    <source>
        <dbReference type="ARBA" id="ARBA00022967"/>
    </source>
</evidence>
<dbReference type="GO" id="GO:0004129">
    <property type="term" value="F:cytochrome-c oxidase activity"/>
    <property type="evidence" value="ECO:0007669"/>
    <property type="project" value="UniProtKB-EC"/>
</dbReference>
<dbReference type="InterPro" id="IPR033945">
    <property type="entry name" value="Cyt_c_oxase_su3_dom"/>
</dbReference>
<comment type="similarity">
    <text evidence="2 9">Belongs to the cytochrome c oxidase subunit 3 family.</text>
</comment>
<evidence type="ECO:0000256" key="8">
    <source>
        <dbReference type="ARBA" id="ARBA00049512"/>
    </source>
</evidence>
<dbReference type="InterPro" id="IPR024791">
    <property type="entry name" value="Cyt_c/ubiquinol_Oxase_su3"/>
</dbReference>
<comment type="function">
    <text evidence="9">Component of the cytochrome c oxidase, the last enzyme in the mitochondrial electron transport chain which drives oxidative phosphorylation. The respiratory chain contains 3 multisubunit complexes succinate dehydrogenase (complex II, CII), ubiquinol-cytochrome c oxidoreductase (cytochrome b-c1 complex, complex III, CIII) and cytochrome c oxidase (complex IV, CIV), that cooperate to transfer electrons derived from NADH and succinate to molecular oxygen, creating an electrochemical gradient over the inner membrane that drives transmembrane transport and the ATP synthase. Cytochrome c oxidase is the component of the respiratory chain that catalyzes the reduction of oxygen to water. Electrons originating from reduced cytochrome c in the intermembrane space (IMS) are transferred via the dinuclear copper A center (CU(A)) of subunit 2 and heme A of subunit 1 to the active site in subunit 1, a binuclear center (BNC) formed by heme A3 and copper B (CU(B)). The BNC reduces molecular oxygen to 2 water molecules using 4 electrons from cytochrome c in the IMS and 4 protons from the mitochondrial matrix.</text>
</comment>
<keyword evidence="4 9" id="KW-0812">Transmembrane</keyword>
<evidence type="ECO:0000313" key="12">
    <source>
        <dbReference type="EMBL" id="AHK09752.1"/>
    </source>
</evidence>
<dbReference type="Gene3D" id="1.20.120.80">
    <property type="entry name" value="Cytochrome c oxidase, subunit III, four-helix bundle"/>
    <property type="match status" value="1"/>
</dbReference>
<keyword evidence="9 12" id="KW-0496">Mitochondrion</keyword>
<accession>A0A075DDH1</accession>
<dbReference type="InterPro" id="IPR035973">
    <property type="entry name" value="Cyt_c_oxidase_su3-like_sf"/>
</dbReference>
<evidence type="ECO:0000256" key="4">
    <source>
        <dbReference type="ARBA" id="ARBA00022692"/>
    </source>
</evidence>
<protein>
    <recommendedName>
        <fullName evidence="3 9">Cytochrome c oxidase subunit 3</fullName>
    </recommendedName>
</protein>
<dbReference type="FunFam" id="1.20.120.80:FF:000002">
    <property type="entry name" value="Cytochrome c oxidase subunit 3"/>
    <property type="match status" value="1"/>
</dbReference>
<feature type="transmembrane region" description="Helical" evidence="10">
    <location>
        <begin position="137"/>
        <end position="156"/>
    </location>
</feature>
<dbReference type="InterPro" id="IPR000298">
    <property type="entry name" value="Cyt_c_oxidase-like_su3"/>
</dbReference>